<keyword evidence="2 4" id="KW-0521">NADP</keyword>
<evidence type="ECO:0000259" key="8">
    <source>
        <dbReference type="Pfam" id="PF14748"/>
    </source>
</evidence>
<evidence type="ECO:0000313" key="9">
    <source>
        <dbReference type="EMBL" id="NBR93382.1"/>
    </source>
</evidence>
<dbReference type="InterPro" id="IPR008927">
    <property type="entry name" value="6-PGluconate_DH-like_C_sf"/>
</dbReference>
<dbReference type="Pfam" id="PF03807">
    <property type="entry name" value="F420_oxidored"/>
    <property type="match status" value="1"/>
</dbReference>
<dbReference type="Proteomes" id="UP000740727">
    <property type="component" value="Unassembled WGS sequence"/>
</dbReference>
<dbReference type="HAMAP" id="MF_01925">
    <property type="entry name" value="P5C_reductase"/>
    <property type="match status" value="1"/>
</dbReference>
<organism evidence="9 10">
    <name type="scientific">Candidatus Fonsibacter lacus</name>
    <dbReference type="NCBI Taxonomy" id="2576439"/>
    <lineage>
        <taxon>Bacteria</taxon>
        <taxon>Pseudomonadati</taxon>
        <taxon>Pseudomonadota</taxon>
        <taxon>Alphaproteobacteria</taxon>
        <taxon>Candidatus Pelagibacterales</taxon>
        <taxon>Candidatus Pelagibacterales incertae sedis</taxon>
        <taxon>Candidatus Fonsibacter</taxon>
    </lineage>
</organism>
<evidence type="ECO:0000256" key="6">
    <source>
        <dbReference type="RuleBase" id="RU003903"/>
    </source>
</evidence>
<dbReference type="InterPro" id="IPR028939">
    <property type="entry name" value="P5C_Rdtase_cat_N"/>
</dbReference>
<comment type="catalytic activity">
    <reaction evidence="4">
        <text>L-proline + NAD(+) = (S)-1-pyrroline-5-carboxylate + NADH + 2 H(+)</text>
        <dbReference type="Rhea" id="RHEA:14105"/>
        <dbReference type="ChEBI" id="CHEBI:15378"/>
        <dbReference type="ChEBI" id="CHEBI:17388"/>
        <dbReference type="ChEBI" id="CHEBI:57540"/>
        <dbReference type="ChEBI" id="CHEBI:57945"/>
        <dbReference type="ChEBI" id="CHEBI:60039"/>
        <dbReference type="EC" id="1.5.1.2"/>
    </reaction>
</comment>
<dbReference type="InterPro" id="IPR029036">
    <property type="entry name" value="P5CR_dimer"/>
</dbReference>
<dbReference type="EC" id="1.5.1.2" evidence="4 5"/>
<comment type="catalytic activity">
    <reaction evidence="4 6">
        <text>L-proline + NADP(+) = (S)-1-pyrroline-5-carboxylate + NADPH + 2 H(+)</text>
        <dbReference type="Rhea" id="RHEA:14109"/>
        <dbReference type="ChEBI" id="CHEBI:15378"/>
        <dbReference type="ChEBI" id="CHEBI:17388"/>
        <dbReference type="ChEBI" id="CHEBI:57783"/>
        <dbReference type="ChEBI" id="CHEBI:58349"/>
        <dbReference type="ChEBI" id="CHEBI:60039"/>
        <dbReference type="EC" id="1.5.1.2"/>
    </reaction>
</comment>
<proteinExistence type="inferred from homology"/>
<dbReference type="PROSITE" id="PS00521">
    <property type="entry name" value="P5CR"/>
    <property type="match status" value="1"/>
</dbReference>
<gene>
    <name evidence="4" type="primary">proC</name>
    <name evidence="9" type="ORF">EBT44_00730</name>
</gene>
<dbReference type="GO" id="GO:0004735">
    <property type="term" value="F:pyrroline-5-carboxylate reductase activity"/>
    <property type="evidence" value="ECO:0007669"/>
    <property type="project" value="UniProtKB-UniRule"/>
</dbReference>
<dbReference type="GO" id="GO:0005737">
    <property type="term" value="C:cytoplasm"/>
    <property type="evidence" value="ECO:0007669"/>
    <property type="project" value="UniProtKB-SubCell"/>
</dbReference>
<name>A0A965GCW9_9PROT</name>
<dbReference type="AlphaFoldDB" id="A0A965GCW9"/>
<dbReference type="InterPro" id="IPR053790">
    <property type="entry name" value="P5CR-like_CS"/>
</dbReference>
<comment type="pathway">
    <text evidence="4 6">Amino-acid biosynthesis; L-proline biosynthesis; L-proline from L-glutamate 5-semialdehyde: step 1/1.</text>
</comment>
<comment type="similarity">
    <text evidence="1 4 6">Belongs to the pyrroline-5-carboxylate reductase family.</text>
</comment>
<protein>
    <recommendedName>
        <fullName evidence="4 5">Pyrroline-5-carboxylate reductase</fullName>
        <shortName evidence="4">P5C reductase</shortName>
        <shortName evidence="4">P5CR</shortName>
        <ecNumber evidence="4 5">1.5.1.2</ecNumber>
    </recommendedName>
    <alternativeName>
        <fullName evidence="4">PCA reductase</fullName>
    </alternativeName>
</protein>
<dbReference type="InterPro" id="IPR036291">
    <property type="entry name" value="NAD(P)-bd_dom_sf"/>
</dbReference>
<evidence type="ECO:0000256" key="3">
    <source>
        <dbReference type="ARBA" id="ARBA00023002"/>
    </source>
</evidence>
<dbReference type="GO" id="GO:0055129">
    <property type="term" value="P:L-proline biosynthetic process"/>
    <property type="evidence" value="ECO:0007669"/>
    <property type="project" value="UniProtKB-UniRule"/>
</dbReference>
<dbReference type="Gene3D" id="3.40.50.720">
    <property type="entry name" value="NAD(P)-binding Rossmann-like Domain"/>
    <property type="match status" value="1"/>
</dbReference>
<keyword evidence="4 6" id="KW-0641">Proline biosynthesis</keyword>
<evidence type="ECO:0000259" key="7">
    <source>
        <dbReference type="Pfam" id="PF03807"/>
    </source>
</evidence>
<dbReference type="PANTHER" id="PTHR11645:SF0">
    <property type="entry name" value="PYRROLINE-5-CARBOXYLATE REDUCTASE 3"/>
    <property type="match status" value="1"/>
</dbReference>
<accession>A0A965GCW9</accession>
<comment type="caution">
    <text evidence="9">The sequence shown here is derived from an EMBL/GenBank/DDBJ whole genome shotgun (WGS) entry which is preliminary data.</text>
</comment>
<sequence length="261" mass="26887">MGALAIVGAGAMGEAILAGLIKAGISADEIGIIEKRAERSRELASKYGVRELSGLEGVSHCFLVVKPNDLQSTLATYAPGLPEGALVISIIAGKPTSLIESLIPHRVVRVMPNTPALVGEGMAAISGGSRTSNSDLADVEKLLSGTGKVIQVEESLQDGVTAVSGSGPAYFFLIVEAMIAAGVKLGLSEQIARELTIQTLVGAGKMLLESGEDPATLRANVTSPNGTTEAAVKVLQERDIVEVFADAIKAARDRSRDLASG</sequence>
<keyword evidence="3 4" id="KW-0560">Oxidoreductase</keyword>
<comment type="function">
    <text evidence="4">Catalyzes the reduction of 1-pyrroline-5-carboxylate (PCA) to L-proline.</text>
</comment>
<feature type="domain" description="Pyrroline-5-carboxylate reductase catalytic N-terminal" evidence="7">
    <location>
        <begin position="4"/>
        <end position="93"/>
    </location>
</feature>
<dbReference type="SUPFAM" id="SSF51735">
    <property type="entry name" value="NAD(P)-binding Rossmann-fold domains"/>
    <property type="match status" value="1"/>
</dbReference>
<dbReference type="Pfam" id="PF14748">
    <property type="entry name" value="P5CR_dimer"/>
    <property type="match status" value="1"/>
</dbReference>
<dbReference type="PIRSF" id="PIRSF000193">
    <property type="entry name" value="Pyrrol-5-carb_rd"/>
    <property type="match status" value="1"/>
</dbReference>
<dbReference type="PANTHER" id="PTHR11645">
    <property type="entry name" value="PYRROLINE-5-CARBOXYLATE REDUCTASE"/>
    <property type="match status" value="1"/>
</dbReference>
<dbReference type="FunFam" id="1.10.3730.10:FF:000001">
    <property type="entry name" value="Pyrroline-5-carboxylate reductase"/>
    <property type="match status" value="1"/>
</dbReference>
<comment type="subcellular location">
    <subcellularLocation>
        <location evidence="4">Cytoplasm</location>
    </subcellularLocation>
</comment>
<dbReference type="SUPFAM" id="SSF48179">
    <property type="entry name" value="6-phosphogluconate dehydrogenase C-terminal domain-like"/>
    <property type="match status" value="1"/>
</dbReference>
<evidence type="ECO:0000256" key="2">
    <source>
        <dbReference type="ARBA" id="ARBA00022857"/>
    </source>
</evidence>
<reference evidence="9" key="1">
    <citation type="submission" date="2018-10" db="EMBL/GenBank/DDBJ databases">
        <title>Iterative Subtractive Binning of Freshwater Chronoseries Metagenomes Recovers Nearly Complete Genomes from over Four Hundred Novel Species.</title>
        <authorList>
            <person name="Rodriguez-R L.M."/>
            <person name="Tsementzi D."/>
            <person name="Luo C."/>
            <person name="Konstantinidis K.T."/>
        </authorList>
    </citation>
    <scope>NUCLEOTIDE SEQUENCE</scope>
    <source>
        <strain evidence="9">WB5_2A_028</strain>
    </source>
</reference>
<evidence type="ECO:0000313" key="10">
    <source>
        <dbReference type="Proteomes" id="UP000740727"/>
    </source>
</evidence>
<evidence type="ECO:0000256" key="1">
    <source>
        <dbReference type="ARBA" id="ARBA00005525"/>
    </source>
</evidence>
<dbReference type="InterPro" id="IPR000304">
    <property type="entry name" value="Pyrroline-COOH_reductase"/>
</dbReference>
<dbReference type="NCBIfam" id="TIGR00112">
    <property type="entry name" value="proC"/>
    <property type="match status" value="1"/>
</dbReference>
<evidence type="ECO:0000256" key="4">
    <source>
        <dbReference type="HAMAP-Rule" id="MF_01925"/>
    </source>
</evidence>
<evidence type="ECO:0000256" key="5">
    <source>
        <dbReference type="NCBIfam" id="TIGR00112"/>
    </source>
</evidence>
<dbReference type="Gene3D" id="1.10.3730.10">
    <property type="entry name" value="ProC C-terminal domain-like"/>
    <property type="match status" value="1"/>
</dbReference>
<keyword evidence="4 6" id="KW-0028">Amino-acid biosynthesis</keyword>
<keyword evidence="4" id="KW-0963">Cytoplasm</keyword>
<feature type="domain" description="Pyrroline-5-carboxylate reductase dimerisation" evidence="8">
    <location>
        <begin position="154"/>
        <end position="258"/>
    </location>
</feature>
<dbReference type="EMBL" id="RFXN01000004">
    <property type="protein sequence ID" value="NBR93382.1"/>
    <property type="molecule type" value="Genomic_DNA"/>
</dbReference>